<evidence type="ECO:0000313" key="3">
    <source>
        <dbReference type="EMBL" id="MFC0541704.1"/>
    </source>
</evidence>
<evidence type="ECO:0000256" key="1">
    <source>
        <dbReference type="SAM" id="MobiDB-lite"/>
    </source>
</evidence>
<reference evidence="3 4" key="1">
    <citation type="submission" date="2024-09" db="EMBL/GenBank/DDBJ databases">
        <authorList>
            <person name="Sun Q."/>
            <person name="Mori K."/>
        </authorList>
    </citation>
    <scope>NUCLEOTIDE SEQUENCE [LARGE SCALE GENOMIC DNA]</scope>
    <source>
        <strain evidence="3 4">TBRC 1432</strain>
    </source>
</reference>
<evidence type="ECO:0000256" key="2">
    <source>
        <dbReference type="SAM" id="SignalP"/>
    </source>
</evidence>
<protein>
    <submittedName>
        <fullName evidence="3">Uncharacterized protein</fullName>
    </submittedName>
</protein>
<feature type="chain" id="PRO_5046123156" evidence="2">
    <location>
        <begin position="27"/>
        <end position="52"/>
    </location>
</feature>
<organism evidence="3 4">
    <name type="scientific">Kutzneria chonburiensis</name>
    <dbReference type="NCBI Taxonomy" id="1483604"/>
    <lineage>
        <taxon>Bacteria</taxon>
        <taxon>Bacillati</taxon>
        <taxon>Actinomycetota</taxon>
        <taxon>Actinomycetes</taxon>
        <taxon>Pseudonocardiales</taxon>
        <taxon>Pseudonocardiaceae</taxon>
        <taxon>Kutzneria</taxon>
    </lineage>
</organism>
<dbReference type="EMBL" id="JBHLUD010000002">
    <property type="protein sequence ID" value="MFC0541704.1"/>
    <property type="molecule type" value="Genomic_DNA"/>
</dbReference>
<name>A0ABV6MN17_9PSEU</name>
<dbReference type="RefSeq" id="WP_379793884.1">
    <property type="nucleotide sequence ID" value="NZ_JBHLUD010000002.1"/>
</dbReference>
<evidence type="ECO:0000313" key="4">
    <source>
        <dbReference type="Proteomes" id="UP001589810"/>
    </source>
</evidence>
<feature type="compositionally biased region" description="Polar residues" evidence="1">
    <location>
        <begin position="30"/>
        <end position="46"/>
    </location>
</feature>
<feature type="signal peptide" evidence="2">
    <location>
        <begin position="1"/>
        <end position="26"/>
    </location>
</feature>
<accession>A0ABV6MN17</accession>
<gene>
    <name evidence="3" type="ORF">ACFFH7_09440</name>
</gene>
<keyword evidence="2" id="KW-0732">Signal</keyword>
<comment type="caution">
    <text evidence="3">The sequence shown here is derived from an EMBL/GenBank/DDBJ whole genome shotgun (WGS) entry which is preliminary data.</text>
</comment>
<keyword evidence="4" id="KW-1185">Reference proteome</keyword>
<feature type="region of interest" description="Disordered" evidence="1">
    <location>
        <begin position="28"/>
        <end position="52"/>
    </location>
</feature>
<sequence length="52" mass="5235">MKRLAAAIFGTSALLVAILLSPVHGASTPDAAQSDNGPSYSTNATATEYGLL</sequence>
<dbReference type="Proteomes" id="UP001589810">
    <property type="component" value="Unassembled WGS sequence"/>
</dbReference>
<proteinExistence type="predicted"/>